<feature type="compositionally biased region" description="Basic residues" evidence="1">
    <location>
        <begin position="124"/>
        <end position="133"/>
    </location>
</feature>
<evidence type="ECO:0000313" key="2">
    <source>
        <dbReference type="EMBL" id="RKP26870.1"/>
    </source>
</evidence>
<feature type="region of interest" description="Disordered" evidence="1">
    <location>
        <begin position="1"/>
        <end position="98"/>
    </location>
</feature>
<reference evidence="3" key="1">
    <citation type="journal article" date="2018" name="Nat. Microbiol.">
        <title>Leveraging single-cell genomics to expand the fungal tree of life.</title>
        <authorList>
            <person name="Ahrendt S.R."/>
            <person name="Quandt C.A."/>
            <person name="Ciobanu D."/>
            <person name="Clum A."/>
            <person name="Salamov A."/>
            <person name="Andreopoulos B."/>
            <person name="Cheng J.F."/>
            <person name="Woyke T."/>
            <person name="Pelin A."/>
            <person name="Henrissat B."/>
            <person name="Reynolds N.K."/>
            <person name="Benny G.L."/>
            <person name="Smith M.E."/>
            <person name="James T.Y."/>
            <person name="Grigoriev I.V."/>
        </authorList>
    </citation>
    <scope>NUCLEOTIDE SEQUENCE [LARGE SCALE GENOMIC DNA]</scope>
    <source>
        <strain evidence="3">Benny S71-1</strain>
    </source>
</reference>
<feature type="compositionally biased region" description="Low complexity" evidence="1">
    <location>
        <begin position="136"/>
        <end position="149"/>
    </location>
</feature>
<evidence type="ECO:0000313" key="3">
    <source>
        <dbReference type="Proteomes" id="UP000278143"/>
    </source>
</evidence>
<feature type="region of interest" description="Disordered" evidence="1">
    <location>
        <begin position="117"/>
        <end position="158"/>
    </location>
</feature>
<dbReference type="Proteomes" id="UP000278143">
    <property type="component" value="Unassembled WGS sequence"/>
</dbReference>
<proteinExistence type="predicted"/>
<gene>
    <name evidence="2" type="ORF">SYNPS1DRAFT_27446</name>
</gene>
<dbReference type="EMBL" id="KZ989315">
    <property type="protein sequence ID" value="RKP26870.1"/>
    <property type="molecule type" value="Genomic_DNA"/>
</dbReference>
<protein>
    <submittedName>
        <fullName evidence="2">Uncharacterized protein</fullName>
    </submittedName>
</protein>
<keyword evidence="3" id="KW-1185">Reference proteome</keyword>
<dbReference type="AlphaFoldDB" id="A0A4P9Z5H1"/>
<name>A0A4P9Z5H1_9FUNG</name>
<feature type="compositionally biased region" description="Basic residues" evidence="1">
    <location>
        <begin position="84"/>
        <end position="98"/>
    </location>
</feature>
<dbReference type="OrthoDB" id="5597211at2759"/>
<accession>A0A4P9Z5H1</accession>
<evidence type="ECO:0000256" key="1">
    <source>
        <dbReference type="SAM" id="MobiDB-lite"/>
    </source>
</evidence>
<organism evidence="2 3">
    <name type="scientific">Syncephalis pseudoplumigaleata</name>
    <dbReference type="NCBI Taxonomy" id="1712513"/>
    <lineage>
        <taxon>Eukaryota</taxon>
        <taxon>Fungi</taxon>
        <taxon>Fungi incertae sedis</taxon>
        <taxon>Zoopagomycota</taxon>
        <taxon>Zoopagomycotina</taxon>
        <taxon>Zoopagomycetes</taxon>
        <taxon>Zoopagales</taxon>
        <taxon>Piptocephalidaceae</taxon>
        <taxon>Syncephalis</taxon>
    </lineage>
</organism>
<sequence>MLRATTRLWPRSMAGRMTRPCAPPCTQPCRYESTAAAAAPAPARPDYKRGQYGYAPEFDPPKGSLRVPPPPTPARTLGDLPGPSKRRVPAGPASRRRAAMTKLRHDYAREVLSAEIHRRDARPPHKPRTKGGRRSATAATDATTDAMADSQAEADPLAPEQLLRVPPGIFSPTTGMPLRQPKRIDIDVSAKRRERRLKRMARQSRARSDALVELFHRSADFVTEANLEAKIDAFFSNPVYQRPRTLADLLGAYRDMSNSVSDIEGQQRLDELKRVLDGTSVDGKVGLETIKRWQAREETSSA</sequence>